<dbReference type="RefSeq" id="WP_197451970.1">
    <property type="nucleotide sequence ID" value="NZ_CP036348.1"/>
</dbReference>
<protein>
    <submittedName>
        <fullName evidence="2">Uncharacterized protein</fullName>
    </submittedName>
</protein>
<gene>
    <name evidence="2" type="ORF">Poly24_34800</name>
</gene>
<organism evidence="2 3">
    <name type="scientific">Rosistilla carotiformis</name>
    <dbReference type="NCBI Taxonomy" id="2528017"/>
    <lineage>
        <taxon>Bacteria</taxon>
        <taxon>Pseudomonadati</taxon>
        <taxon>Planctomycetota</taxon>
        <taxon>Planctomycetia</taxon>
        <taxon>Pirellulales</taxon>
        <taxon>Pirellulaceae</taxon>
        <taxon>Rosistilla</taxon>
    </lineage>
</organism>
<evidence type="ECO:0000313" key="2">
    <source>
        <dbReference type="EMBL" id="QDV69763.1"/>
    </source>
</evidence>
<proteinExistence type="predicted"/>
<dbReference type="EMBL" id="CP036348">
    <property type="protein sequence ID" value="QDV69763.1"/>
    <property type="molecule type" value="Genomic_DNA"/>
</dbReference>
<evidence type="ECO:0000256" key="1">
    <source>
        <dbReference type="SAM" id="MobiDB-lite"/>
    </source>
</evidence>
<evidence type="ECO:0000313" key="3">
    <source>
        <dbReference type="Proteomes" id="UP000315082"/>
    </source>
</evidence>
<dbReference type="KEGG" id="rcf:Poly24_34800"/>
<sequence length="201" mass="20750">MTDAADVDTAESVDSEADADDVAVEEVADADLLADEFAMEDAAIEAVIESIALVEGEEAAENQEIAVAEPEVAETNLIAVPDPCLQDELQWQLSFLAGSHPELQWAVNPSQLGARIAEVLLQASEALAGLSHSEVAANTAAIDNAATQVEPGPVSECTPVDSDCPVRSLDVEPIAESIVAPPAQAATIQVAAEPGADSIVR</sequence>
<reference evidence="2 3" key="1">
    <citation type="submission" date="2019-02" db="EMBL/GenBank/DDBJ databases">
        <title>Deep-cultivation of Planctomycetes and their phenomic and genomic characterization uncovers novel biology.</title>
        <authorList>
            <person name="Wiegand S."/>
            <person name="Jogler M."/>
            <person name="Boedeker C."/>
            <person name="Pinto D."/>
            <person name="Vollmers J."/>
            <person name="Rivas-Marin E."/>
            <person name="Kohn T."/>
            <person name="Peeters S.H."/>
            <person name="Heuer A."/>
            <person name="Rast P."/>
            <person name="Oberbeckmann S."/>
            <person name="Bunk B."/>
            <person name="Jeske O."/>
            <person name="Meyerdierks A."/>
            <person name="Storesund J.E."/>
            <person name="Kallscheuer N."/>
            <person name="Luecker S."/>
            <person name="Lage O.M."/>
            <person name="Pohl T."/>
            <person name="Merkel B.J."/>
            <person name="Hornburger P."/>
            <person name="Mueller R.-W."/>
            <person name="Bruemmer F."/>
            <person name="Labrenz M."/>
            <person name="Spormann A.M."/>
            <person name="Op den Camp H."/>
            <person name="Overmann J."/>
            <person name="Amann R."/>
            <person name="Jetten M.S.M."/>
            <person name="Mascher T."/>
            <person name="Medema M.H."/>
            <person name="Devos D.P."/>
            <person name="Kaster A.-K."/>
            <person name="Ovreas L."/>
            <person name="Rohde M."/>
            <person name="Galperin M.Y."/>
            <person name="Jogler C."/>
        </authorList>
    </citation>
    <scope>NUCLEOTIDE SEQUENCE [LARGE SCALE GENOMIC DNA]</scope>
    <source>
        <strain evidence="2 3">Poly24</strain>
    </source>
</reference>
<feature type="region of interest" description="Disordered" evidence="1">
    <location>
        <begin position="1"/>
        <end position="21"/>
    </location>
</feature>
<keyword evidence="3" id="KW-1185">Reference proteome</keyword>
<name>A0A518JW61_9BACT</name>
<dbReference type="Proteomes" id="UP000315082">
    <property type="component" value="Chromosome"/>
</dbReference>
<dbReference type="AlphaFoldDB" id="A0A518JW61"/>
<accession>A0A518JW61</accession>